<evidence type="ECO:0000313" key="3">
    <source>
        <dbReference type="Proteomes" id="UP000886885"/>
    </source>
</evidence>
<dbReference type="OrthoDB" id="550309at2759"/>
<gene>
    <name evidence="2" type="ORF">POTOM_022507</name>
</gene>
<protein>
    <submittedName>
        <fullName evidence="2">Uncharacterized protein</fullName>
    </submittedName>
</protein>
<reference evidence="2" key="1">
    <citation type="journal article" date="2020" name="bioRxiv">
        <title>Hybrid origin of Populus tomentosa Carr. identified through genome sequencing and phylogenomic analysis.</title>
        <authorList>
            <person name="An X."/>
            <person name="Gao K."/>
            <person name="Chen Z."/>
            <person name="Li J."/>
            <person name="Yang X."/>
            <person name="Yang X."/>
            <person name="Zhou J."/>
            <person name="Guo T."/>
            <person name="Zhao T."/>
            <person name="Huang S."/>
            <person name="Miao D."/>
            <person name="Khan W.U."/>
            <person name="Rao P."/>
            <person name="Ye M."/>
            <person name="Lei B."/>
            <person name="Liao W."/>
            <person name="Wang J."/>
            <person name="Ji L."/>
            <person name="Li Y."/>
            <person name="Guo B."/>
            <person name="Mustafa N.S."/>
            <person name="Li S."/>
            <person name="Yun Q."/>
            <person name="Keller S.R."/>
            <person name="Mao J."/>
            <person name="Zhang R."/>
            <person name="Strauss S.H."/>
        </authorList>
    </citation>
    <scope>NUCLEOTIDE SEQUENCE</scope>
    <source>
        <strain evidence="2">GM15</strain>
        <tissue evidence="2">Leaf</tissue>
    </source>
</reference>
<sequence length="221" mass="24999">MPSQRQQKITLKSSNTEGARLLRQSTNSLLSLRCGHGHNELTRPEKAKQESFKDELQNEGVKSRSNGKAVVAENGEGAMYDGIRDDENMKTVQESVYGYSEGGYEAGLFESLRRLQLMDLSVEILQCNHSLHTNEAFNARKKIRLLIEMLVFVVQVKNVTVLRITMCVFNSFINHLHAIIIASISFYPQNSVDTVNAKNRSQLTKEANMPVKDDKHQSMKQ</sequence>
<keyword evidence="3" id="KW-1185">Reference proteome</keyword>
<organism evidence="2 3">
    <name type="scientific">Populus tomentosa</name>
    <name type="common">Chinese white poplar</name>
    <dbReference type="NCBI Taxonomy" id="118781"/>
    <lineage>
        <taxon>Eukaryota</taxon>
        <taxon>Viridiplantae</taxon>
        <taxon>Streptophyta</taxon>
        <taxon>Embryophyta</taxon>
        <taxon>Tracheophyta</taxon>
        <taxon>Spermatophyta</taxon>
        <taxon>Magnoliopsida</taxon>
        <taxon>eudicotyledons</taxon>
        <taxon>Gunneridae</taxon>
        <taxon>Pentapetalae</taxon>
        <taxon>rosids</taxon>
        <taxon>fabids</taxon>
        <taxon>Malpighiales</taxon>
        <taxon>Salicaceae</taxon>
        <taxon>Saliceae</taxon>
        <taxon>Populus</taxon>
    </lineage>
</organism>
<evidence type="ECO:0000256" key="1">
    <source>
        <dbReference type="SAM" id="MobiDB-lite"/>
    </source>
</evidence>
<dbReference type="EMBL" id="JAAWWB010000011">
    <property type="protein sequence ID" value="KAG6771161.1"/>
    <property type="molecule type" value="Genomic_DNA"/>
</dbReference>
<dbReference type="Proteomes" id="UP000886885">
    <property type="component" value="Chromosome 6A"/>
</dbReference>
<dbReference type="AlphaFoldDB" id="A0A8X7ZLD8"/>
<comment type="caution">
    <text evidence="2">The sequence shown here is derived from an EMBL/GenBank/DDBJ whole genome shotgun (WGS) entry which is preliminary data.</text>
</comment>
<evidence type="ECO:0000313" key="2">
    <source>
        <dbReference type="EMBL" id="KAG6771161.1"/>
    </source>
</evidence>
<accession>A0A8X7ZLD8</accession>
<name>A0A8X7ZLD8_POPTO</name>
<proteinExistence type="predicted"/>
<feature type="compositionally biased region" description="Basic and acidic residues" evidence="1">
    <location>
        <begin position="37"/>
        <end position="56"/>
    </location>
</feature>
<feature type="region of interest" description="Disordered" evidence="1">
    <location>
        <begin position="34"/>
        <end position="68"/>
    </location>
</feature>